<dbReference type="InParanoid" id="Q2LRG5"/>
<dbReference type="KEGG" id="sat:SYN_01751"/>
<evidence type="ECO:0000313" key="1">
    <source>
        <dbReference type="EMBL" id="ABC76678.1"/>
    </source>
</evidence>
<sequence length="54" mass="6473">MNCPDRGCHYRTLTKDLKEEFCFNESCERRVVDHLNMVLENDTHLKPSLPPRRK</sequence>
<dbReference type="EMBL" id="CP000252">
    <property type="protein sequence ID" value="ABC76678.1"/>
    <property type="molecule type" value="Genomic_DNA"/>
</dbReference>
<dbReference type="HOGENOM" id="CLU_3048738_0_0_7"/>
<evidence type="ECO:0000313" key="2">
    <source>
        <dbReference type="Proteomes" id="UP000001933"/>
    </source>
</evidence>
<gene>
    <name evidence="1" type="ORF">SYN_01751</name>
</gene>
<accession>Q2LRG5</accession>
<organism evidence="1 2">
    <name type="scientific">Syntrophus aciditrophicus (strain SB)</name>
    <dbReference type="NCBI Taxonomy" id="56780"/>
    <lineage>
        <taxon>Bacteria</taxon>
        <taxon>Pseudomonadati</taxon>
        <taxon>Thermodesulfobacteriota</taxon>
        <taxon>Syntrophia</taxon>
        <taxon>Syntrophales</taxon>
        <taxon>Syntrophaceae</taxon>
        <taxon>Syntrophus</taxon>
    </lineage>
</organism>
<dbReference type="AlphaFoldDB" id="Q2LRG5"/>
<reference evidence="1 2" key="1">
    <citation type="journal article" date="2007" name="Proc. Natl. Acad. Sci. U.S.A.">
        <title>The genome of Syntrophus aciditrophicus: life at the thermodynamic limit of microbial growth.</title>
        <authorList>
            <person name="McInerney M.J."/>
            <person name="Rohlin L."/>
            <person name="Mouttaki H."/>
            <person name="Kim U."/>
            <person name="Krupp R.S."/>
            <person name="Rios-Hernandez L."/>
            <person name="Sieber J."/>
            <person name="Struchtemeyer C.G."/>
            <person name="Bhattacharyya A."/>
            <person name="Campbell J.W."/>
            <person name="Gunsalus R.P."/>
        </authorList>
    </citation>
    <scope>NUCLEOTIDE SEQUENCE [LARGE SCALE GENOMIC DNA]</scope>
    <source>
        <strain evidence="1 2">SB</strain>
    </source>
</reference>
<name>Q2LRG5_SYNAS</name>
<protein>
    <submittedName>
        <fullName evidence="1">Hypothetical cytosolic protein</fullName>
    </submittedName>
</protein>
<keyword evidence="2" id="KW-1185">Reference proteome</keyword>
<proteinExistence type="predicted"/>
<dbReference type="Proteomes" id="UP000001933">
    <property type="component" value="Chromosome"/>
</dbReference>